<keyword evidence="2" id="KW-1185">Reference proteome</keyword>
<protein>
    <submittedName>
        <fullName evidence="1">Uncharacterized protein</fullName>
    </submittedName>
</protein>
<sequence>EQSIQENLLETGVSIEIPPPDVQSDTIRKIPSDNENDVHFEGAPEGVSQVKKLLLETIHKMENQICYDCILEQRSHRNIIGAKGEKNKEKL</sequence>
<dbReference type="SUPFAM" id="SSF54791">
    <property type="entry name" value="Eukaryotic type KH-domain (KH-domain type I)"/>
    <property type="match status" value="1"/>
</dbReference>
<dbReference type="Gene3D" id="3.30.1370.10">
    <property type="entry name" value="K Homology domain, type 1"/>
    <property type="match status" value="1"/>
</dbReference>
<dbReference type="EMBL" id="BMAW01105546">
    <property type="protein sequence ID" value="GFT19712.1"/>
    <property type="molecule type" value="Genomic_DNA"/>
</dbReference>
<evidence type="ECO:0000313" key="1">
    <source>
        <dbReference type="EMBL" id="GFT19712.1"/>
    </source>
</evidence>
<feature type="non-terminal residue" evidence="1">
    <location>
        <position position="1"/>
    </location>
</feature>
<evidence type="ECO:0000313" key="2">
    <source>
        <dbReference type="Proteomes" id="UP000887013"/>
    </source>
</evidence>
<gene>
    <name evidence="1" type="ORF">NPIL_190551</name>
</gene>
<accession>A0A8X6TKH1</accession>
<dbReference type="AlphaFoldDB" id="A0A8X6TKH1"/>
<dbReference type="OrthoDB" id="10027144at2759"/>
<comment type="caution">
    <text evidence="1">The sequence shown here is derived from an EMBL/GenBank/DDBJ whole genome shotgun (WGS) entry which is preliminary data.</text>
</comment>
<dbReference type="GO" id="GO:0003723">
    <property type="term" value="F:RNA binding"/>
    <property type="evidence" value="ECO:0007669"/>
    <property type="project" value="InterPro"/>
</dbReference>
<organism evidence="1 2">
    <name type="scientific">Nephila pilipes</name>
    <name type="common">Giant wood spider</name>
    <name type="synonym">Nephila maculata</name>
    <dbReference type="NCBI Taxonomy" id="299642"/>
    <lineage>
        <taxon>Eukaryota</taxon>
        <taxon>Metazoa</taxon>
        <taxon>Ecdysozoa</taxon>
        <taxon>Arthropoda</taxon>
        <taxon>Chelicerata</taxon>
        <taxon>Arachnida</taxon>
        <taxon>Araneae</taxon>
        <taxon>Araneomorphae</taxon>
        <taxon>Entelegynae</taxon>
        <taxon>Araneoidea</taxon>
        <taxon>Nephilidae</taxon>
        <taxon>Nephila</taxon>
    </lineage>
</organism>
<name>A0A8X6TKH1_NEPPI</name>
<dbReference type="InterPro" id="IPR036612">
    <property type="entry name" value="KH_dom_type_1_sf"/>
</dbReference>
<reference evidence="1" key="1">
    <citation type="submission" date="2020-08" db="EMBL/GenBank/DDBJ databases">
        <title>Multicomponent nature underlies the extraordinary mechanical properties of spider dragline silk.</title>
        <authorList>
            <person name="Kono N."/>
            <person name="Nakamura H."/>
            <person name="Mori M."/>
            <person name="Yoshida Y."/>
            <person name="Ohtoshi R."/>
            <person name="Malay A.D."/>
            <person name="Moran D.A.P."/>
            <person name="Tomita M."/>
            <person name="Numata K."/>
            <person name="Arakawa K."/>
        </authorList>
    </citation>
    <scope>NUCLEOTIDE SEQUENCE</scope>
</reference>
<dbReference type="Proteomes" id="UP000887013">
    <property type="component" value="Unassembled WGS sequence"/>
</dbReference>
<proteinExistence type="predicted"/>